<protein>
    <submittedName>
        <fullName evidence="1">Uncharacterized protein</fullName>
    </submittedName>
</protein>
<organism evidence="1 2">
    <name type="scientific">Rubroshorea leprosula</name>
    <dbReference type="NCBI Taxonomy" id="152421"/>
    <lineage>
        <taxon>Eukaryota</taxon>
        <taxon>Viridiplantae</taxon>
        <taxon>Streptophyta</taxon>
        <taxon>Embryophyta</taxon>
        <taxon>Tracheophyta</taxon>
        <taxon>Spermatophyta</taxon>
        <taxon>Magnoliopsida</taxon>
        <taxon>eudicotyledons</taxon>
        <taxon>Gunneridae</taxon>
        <taxon>Pentapetalae</taxon>
        <taxon>rosids</taxon>
        <taxon>malvids</taxon>
        <taxon>Malvales</taxon>
        <taxon>Dipterocarpaceae</taxon>
        <taxon>Rubroshorea</taxon>
    </lineage>
</organism>
<proteinExistence type="predicted"/>
<dbReference type="Proteomes" id="UP001054252">
    <property type="component" value="Unassembled WGS sequence"/>
</dbReference>
<comment type="caution">
    <text evidence="1">The sequence shown here is derived from an EMBL/GenBank/DDBJ whole genome shotgun (WGS) entry which is preliminary data.</text>
</comment>
<reference evidence="1 2" key="1">
    <citation type="journal article" date="2021" name="Commun. Biol.">
        <title>The genome of Shorea leprosula (Dipterocarpaceae) highlights the ecological relevance of drought in aseasonal tropical rainforests.</title>
        <authorList>
            <person name="Ng K.K.S."/>
            <person name="Kobayashi M.J."/>
            <person name="Fawcett J.A."/>
            <person name="Hatakeyama M."/>
            <person name="Paape T."/>
            <person name="Ng C.H."/>
            <person name="Ang C.C."/>
            <person name="Tnah L.H."/>
            <person name="Lee C.T."/>
            <person name="Nishiyama T."/>
            <person name="Sese J."/>
            <person name="O'Brien M.J."/>
            <person name="Copetti D."/>
            <person name="Mohd Noor M.I."/>
            <person name="Ong R.C."/>
            <person name="Putra M."/>
            <person name="Sireger I.Z."/>
            <person name="Indrioko S."/>
            <person name="Kosugi Y."/>
            <person name="Izuno A."/>
            <person name="Isagi Y."/>
            <person name="Lee S.L."/>
            <person name="Shimizu K.K."/>
        </authorList>
    </citation>
    <scope>NUCLEOTIDE SEQUENCE [LARGE SCALE GENOMIC DNA]</scope>
    <source>
        <strain evidence="1">214</strain>
    </source>
</reference>
<keyword evidence="2" id="KW-1185">Reference proteome</keyword>
<dbReference type="AlphaFoldDB" id="A0AAV5I2V8"/>
<accession>A0AAV5I2V8</accession>
<evidence type="ECO:0000313" key="1">
    <source>
        <dbReference type="EMBL" id="GKU92252.1"/>
    </source>
</evidence>
<name>A0AAV5I2V8_9ROSI</name>
<dbReference type="EMBL" id="BPVZ01000005">
    <property type="protein sequence ID" value="GKU92252.1"/>
    <property type="molecule type" value="Genomic_DNA"/>
</dbReference>
<gene>
    <name evidence="1" type="ORF">SLEP1_g6001</name>
</gene>
<evidence type="ECO:0000313" key="2">
    <source>
        <dbReference type="Proteomes" id="UP001054252"/>
    </source>
</evidence>
<sequence>MHPLLGLNILIEICTITMKQKLCSVTDDSPSSSSPPATTSIVSSRLLTETHFAFMELFISINPVTVCPSQSLSAHEIHHSSYRDREILR</sequence>